<evidence type="ECO:0000313" key="2">
    <source>
        <dbReference type="RefSeq" id="XP_075079798.1"/>
    </source>
</evidence>
<name>A0AC58S496_TOBAC</name>
<sequence>MSLIHSYKKKEQDIANAILLVEVAKRWLQKLREEEYDSLINKVSAFCIKYNILIANFDDLYVSSGRSQRKVADYTILHHYRVDIFFKIIDWQVQELNARFNEVTTNLLVGVACLNPVDSFSSFDINKILRMAELYPDDFDENITVTLKNQYETYIVDVRDVDERFSNLQRLIDLSETLVKIKKHLNYPFVFRLVKFTLLLPIFTTTVERTFSTMKLIKSELRNRMNDEFMSSCLVPNVEREIFNIISDETIVNMFQEMKTRRGQL</sequence>
<evidence type="ECO:0000313" key="1">
    <source>
        <dbReference type="Proteomes" id="UP000790787"/>
    </source>
</evidence>
<organism evidence="1 2">
    <name type="scientific">Nicotiana tabacum</name>
    <name type="common">Common tobacco</name>
    <dbReference type="NCBI Taxonomy" id="4097"/>
    <lineage>
        <taxon>Eukaryota</taxon>
        <taxon>Viridiplantae</taxon>
        <taxon>Streptophyta</taxon>
        <taxon>Embryophyta</taxon>
        <taxon>Tracheophyta</taxon>
        <taxon>Spermatophyta</taxon>
        <taxon>Magnoliopsida</taxon>
        <taxon>eudicotyledons</taxon>
        <taxon>Gunneridae</taxon>
        <taxon>Pentapetalae</taxon>
        <taxon>asterids</taxon>
        <taxon>lamiids</taxon>
        <taxon>Solanales</taxon>
        <taxon>Solanaceae</taxon>
        <taxon>Nicotianoideae</taxon>
        <taxon>Nicotianeae</taxon>
        <taxon>Nicotiana</taxon>
    </lineage>
</organism>
<proteinExistence type="predicted"/>
<accession>A0AC58S496</accession>
<keyword evidence="1" id="KW-1185">Reference proteome</keyword>
<protein>
    <submittedName>
        <fullName evidence="2">Uncharacterized protein LOC142165058</fullName>
    </submittedName>
</protein>
<reference evidence="1" key="1">
    <citation type="journal article" date="2014" name="Nat. Commun.">
        <title>The tobacco genome sequence and its comparison with those of tomato and potato.</title>
        <authorList>
            <person name="Sierro N."/>
            <person name="Battey J.N."/>
            <person name="Ouadi S."/>
            <person name="Bakaher N."/>
            <person name="Bovet L."/>
            <person name="Willig A."/>
            <person name="Goepfert S."/>
            <person name="Peitsch M.C."/>
            <person name="Ivanov N.V."/>
        </authorList>
    </citation>
    <scope>NUCLEOTIDE SEQUENCE [LARGE SCALE GENOMIC DNA]</scope>
</reference>
<dbReference type="RefSeq" id="XP_075079798.1">
    <property type="nucleotide sequence ID" value="XM_075223697.1"/>
</dbReference>
<reference evidence="2" key="2">
    <citation type="submission" date="2025-08" db="UniProtKB">
        <authorList>
            <consortium name="RefSeq"/>
        </authorList>
    </citation>
    <scope>IDENTIFICATION</scope>
    <source>
        <tissue evidence="2">Leaf</tissue>
    </source>
</reference>
<gene>
    <name evidence="2" type="primary">LOC142165058</name>
</gene>
<dbReference type="Proteomes" id="UP000790787">
    <property type="component" value="Chromosome 10"/>
</dbReference>